<dbReference type="InterPro" id="IPR000082">
    <property type="entry name" value="SEA_dom"/>
</dbReference>
<dbReference type="InterPro" id="IPR036364">
    <property type="entry name" value="SEA_dom_sf"/>
</dbReference>
<protein>
    <recommendedName>
        <fullName evidence="2">SEA domain-containing protein</fullName>
    </recommendedName>
</protein>
<gene>
    <name evidence="3" type="ORF">PLOB_00044894</name>
</gene>
<sequence>MVYFISEKPTTSSESTTEPAKPTTDGVSNERKTDFTFEIRVNEKWDDQLEDKASEKYKKISTLLKEQILKAYSGNSELQNVEIISFRKGSVIAEFKLTFKTSLTTKEAMAPLKQETADGKLG</sequence>
<feature type="domain" description="SEA" evidence="2">
    <location>
        <begin position="29"/>
        <end position="122"/>
    </location>
</feature>
<keyword evidence="4" id="KW-1185">Reference proteome</keyword>
<evidence type="ECO:0000256" key="1">
    <source>
        <dbReference type="SAM" id="MobiDB-lite"/>
    </source>
</evidence>
<organism evidence="3 4">
    <name type="scientific">Porites lobata</name>
    <dbReference type="NCBI Taxonomy" id="104759"/>
    <lineage>
        <taxon>Eukaryota</taxon>
        <taxon>Metazoa</taxon>
        <taxon>Cnidaria</taxon>
        <taxon>Anthozoa</taxon>
        <taxon>Hexacorallia</taxon>
        <taxon>Scleractinia</taxon>
        <taxon>Fungiina</taxon>
        <taxon>Poritidae</taxon>
        <taxon>Porites</taxon>
    </lineage>
</organism>
<comment type="caution">
    <text evidence="3">The sequence shown here is derived from an EMBL/GenBank/DDBJ whole genome shotgun (WGS) entry which is preliminary data.</text>
</comment>
<accession>A0ABN8SDV4</accession>
<dbReference type="Gene3D" id="3.30.70.960">
    <property type="entry name" value="SEA domain"/>
    <property type="match status" value="1"/>
</dbReference>
<dbReference type="PROSITE" id="PS50024">
    <property type="entry name" value="SEA"/>
    <property type="match status" value="1"/>
</dbReference>
<name>A0ABN8SDV4_9CNID</name>
<dbReference type="EMBL" id="CALNXK010000777">
    <property type="protein sequence ID" value="CAH3189886.1"/>
    <property type="molecule type" value="Genomic_DNA"/>
</dbReference>
<dbReference type="Pfam" id="PF01390">
    <property type="entry name" value="SEA"/>
    <property type="match status" value="1"/>
</dbReference>
<evidence type="ECO:0000259" key="2">
    <source>
        <dbReference type="PROSITE" id="PS50024"/>
    </source>
</evidence>
<evidence type="ECO:0000313" key="3">
    <source>
        <dbReference type="EMBL" id="CAH3189886.1"/>
    </source>
</evidence>
<evidence type="ECO:0000313" key="4">
    <source>
        <dbReference type="Proteomes" id="UP001159405"/>
    </source>
</evidence>
<feature type="region of interest" description="Disordered" evidence="1">
    <location>
        <begin position="1"/>
        <end position="31"/>
    </location>
</feature>
<feature type="compositionally biased region" description="Low complexity" evidence="1">
    <location>
        <begin position="1"/>
        <end position="24"/>
    </location>
</feature>
<reference evidence="3 4" key="1">
    <citation type="submission" date="2022-05" db="EMBL/GenBank/DDBJ databases">
        <authorList>
            <consortium name="Genoscope - CEA"/>
            <person name="William W."/>
        </authorList>
    </citation>
    <scope>NUCLEOTIDE SEQUENCE [LARGE SCALE GENOMIC DNA]</scope>
</reference>
<dbReference type="Proteomes" id="UP001159405">
    <property type="component" value="Unassembled WGS sequence"/>
</dbReference>
<dbReference type="SUPFAM" id="SSF82671">
    <property type="entry name" value="SEA domain"/>
    <property type="match status" value="1"/>
</dbReference>
<feature type="non-terminal residue" evidence="3">
    <location>
        <position position="122"/>
    </location>
</feature>
<proteinExistence type="predicted"/>